<dbReference type="Proteomes" id="UP000028547">
    <property type="component" value="Unassembled WGS sequence"/>
</dbReference>
<dbReference type="AlphaFoldDB" id="A0A084STB7"/>
<organism evidence="2 3">
    <name type="scientific">Archangium violaceum Cb vi76</name>
    <dbReference type="NCBI Taxonomy" id="1406225"/>
    <lineage>
        <taxon>Bacteria</taxon>
        <taxon>Pseudomonadati</taxon>
        <taxon>Myxococcota</taxon>
        <taxon>Myxococcia</taxon>
        <taxon>Myxococcales</taxon>
        <taxon>Cystobacterineae</taxon>
        <taxon>Archangiaceae</taxon>
        <taxon>Archangium</taxon>
    </lineage>
</organism>
<evidence type="ECO:0000256" key="1">
    <source>
        <dbReference type="SAM" id="MobiDB-lite"/>
    </source>
</evidence>
<feature type="region of interest" description="Disordered" evidence="1">
    <location>
        <begin position="76"/>
        <end position="106"/>
    </location>
</feature>
<gene>
    <name evidence="2" type="ORF">Q664_20410</name>
</gene>
<protein>
    <submittedName>
        <fullName evidence="2">Uncharacterized protein</fullName>
    </submittedName>
</protein>
<dbReference type="EMBL" id="JPMI01000133">
    <property type="protein sequence ID" value="KFA91702.1"/>
    <property type="molecule type" value="Genomic_DNA"/>
</dbReference>
<reference evidence="2 3" key="1">
    <citation type="submission" date="2014-07" db="EMBL/GenBank/DDBJ databases">
        <title>Draft Genome Sequence of Gephyronic Acid Producer, Cystobacter violaceus Strain Cb vi76.</title>
        <authorList>
            <person name="Stevens D.C."/>
            <person name="Young J."/>
            <person name="Carmichael R."/>
            <person name="Tan J."/>
            <person name="Taylor R.E."/>
        </authorList>
    </citation>
    <scope>NUCLEOTIDE SEQUENCE [LARGE SCALE GENOMIC DNA]</scope>
    <source>
        <strain evidence="2 3">Cb vi76</strain>
    </source>
</reference>
<evidence type="ECO:0000313" key="3">
    <source>
        <dbReference type="Proteomes" id="UP000028547"/>
    </source>
</evidence>
<sequence>MLAVGCTAPGRVPADAGAEPRPAPVVEAPRAEPDTLEIKFREGQPIRLRNGVPTDVEGQGLLTHAQARELLRQVAGGQWTRSQEVSEETLDAMRAEGQQNTGQPLPDLNLYFRLRLPPGLDTERIATAFRQLPEVESVQTVPRPAPPPGR</sequence>
<accession>A0A084STB7</accession>
<evidence type="ECO:0000313" key="2">
    <source>
        <dbReference type="EMBL" id="KFA91702.1"/>
    </source>
</evidence>
<proteinExistence type="predicted"/>
<comment type="caution">
    <text evidence="2">The sequence shown here is derived from an EMBL/GenBank/DDBJ whole genome shotgun (WGS) entry which is preliminary data.</text>
</comment>
<feature type="region of interest" description="Disordered" evidence="1">
    <location>
        <begin position="1"/>
        <end position="31"/>
    </location>
</feature>
<name>A0A084STB7_9BACT</name>